<protein>
    <submittedName>
        <fullName evidence="1">Dynein heavy chain 12, axonemal-like</fullName>
    </submittedName>
</protein>
<dbReference type="InterPro" id="IPR027417">
    <property type="entry name" value="P-loop_NTPase"/>
</dbReference>
<dbReference type="RefSeq" id="XP_028147751.1">
    <property type="nucleotide sequence ID" value="XM_028291950.1"/>
</dbReference>
<dbReference type="PANTHER" id="PTHR46961">
    <property type="entry name" value="DYNEIN HEAVY CHAIN 1, AXONEMAL-LIKE PROTEIN"/>
    <property type="match status" value="1"/>
</dbReference>
<dbReference type="GO" id="GO:0007018">
    <property type="term" value="P:microtubule-based movement"/>
    <property type="evidence" value="ECO:0007669"/>
    <property type="project" value="InterPro"/>
</dbReference>
<accession>A0A6P7GE16</accession>
<dbReference type="InParanoid" id="A0A6P7GE16"/>
<dbReference type="GO" id="GO:0051959">
    <property type="term" value="F:dynein light intermediate chain binding"/>
    <property type="evidence" value="ECO:0007669"/>
    <property type="project" value="InterPro"/>
</dbReference>
<organism evidence="1">
    <name type="scientific">Diabrotica virgifera virgifera</name>
    <name type="common">western corn rootworm</name>
    <dbReference type="NCBI Taxonomy" id="50390"/>
    <lineage>
        <taxon>Eukaryota</taxon>
        <taxon>Metazoa</taxon>
        <taxon>Ecdysozoa</taxon>
        <taxon>Arthropoda</taxon>
        <taxon>Hexapoda</taxon>
        <taxon>Insecta</taxon>
        <taxon>Pterygota</taxon>
        <taxon>Neoptera</taxon>
        <taxon>Endopterygota</taxon>
        <taxon>Coleoptera</taxon>
        <taxon>Polyphaga</taxon>
        <taxon>Cucujiformia</taxon>
        <taxon>Chrysomeloidea</taxon>
        <taxon>Chrysomelidae</taxon>
        <taxon>Galerucinae</taxon>
        <taxon>Diabroticina</taxon>
        <taxon>Diabroticites</taxon>
        <taxon>Diabrotica</taxon>
    </lineage>
</organism>
<dbReference type="InterPro" id="IPR026983">
    <property type="entry name" value="DHC"/>
</dbReference>
<reference evidence="1" key="1">
    <citation type="submission" date="2025-08" db="UniProtKB">
        <authorList>
            <consortium name="RefSeq"/>
        </authorList>
    </citation>
    <scope>IDENTIFICATION</scope>
    <source>
        <tissue evidence="1">Whole insect</tissue>
    </source>
</reference>
<dbReference type="GO" id="GO:0030286">
    <property type="term" value="C:dynein complex"/>
    <property type="evidence" value="ECO:0007669"/>
    <property type="project" value="InterPro"/>
</dbReference>
<dbReference type="Gene3D" id="3.40.50.300">
    <property type="entry name" value="P-loop containing nucleotide triphosphate hydrolases"/>
    <property type="match status" value="1"/>
</dbReference>
<gene>
    <name evidence="1" type="primary">LOC114341168</name>
</gene>
<dbReference type="AlphaFoldDB" id="A0A6P7GE16"/>
<dbReference type="GO" id="GO:0045505">
    <property type="term" value="F:dynein intermediate chain binding"/>
    <property type="evidence" value="ECO:0007669"/>
    <property type="project" value="InterPro"/>
</dbReference>
<dbReference type="PANTHER" id="PTHR46961:SF17">
    <property type="entry name" value="AAA+ ATPASE DOMAIN-CONTAINING PROTEIN"/>
    <property type="match status" value="1"/>
</dbReference>
<evidence type="ECO:0000313" key="1">
    <source>
        <dbReference type="RefSeq" id="XP_028147751.1"/>
    </source>
</evidence>
<sequence>MGQLYGQFDPISYEWFDGVIATTFRSFCTDPSANRKWMIFDGPVDAIWIENMNSVLDDNRKLCLMSGEVMSMTNAMSLIFEVMDLEQASPATEFGV</sequence>
<name>A0A6P7GE16_DIAVI</name>
<proteinExistence type="predicted"/>